<reference evidence="2" key="1">
    <citation type="submission" date="2020-05" db="EMBL/GenBank/DDBJ databases">
        <title>Identification of trans-AT polyketide cluster in two marine bacteria, producers of a novel glutaramide-containing polyketide sesbanimide D and analogs.</title>
        <authorList>
            <person name="Kacar D."/>
            <person name="Rodriguez P."/>
            <person name="Canedo L."/>
            <person name="Gonzalez E."/>
            <person name="Galan B."/>
            <person name="De La Calle F."/>
            <person name="Garcia J.L."/>
        </authorList>
    </citation>
    <scope>NUCLEOTIDE SEQUENCE</scope>
    <source>
        <strain evidence="2">PHM038</strain>
    </source>
</reference>
<comment type="caution">
    <text evidence="2">The sequence shown here is derived from an EMBL/GenBank/DDBJ whole genome shotgun (WGS) entry which is preliminary data.</text>
</comment>
<keyword evidence="1" id="KW-1133">Transmembrane helix</keyword>
<sequence length="125" mass="13446">MSDKAHYPPVNPISAGLSGRCPRCGQGKLFSGFLTIAKSCRNCGLSYDFADSGDGPAVFVIMIVGFIIVGLVLAVELAYQPPIWVHLVLWLPLTVILAGGVLRPLKGILIALQYKHNAEEGRLDQ</sequence>
<dbReference type="InterPro" id="IPR009325">
    <property type="entry name" value="DUF983"/>
</dbReference>
<evidence type="ECO:0000256" key="1">
    <source>
        <dbReference type="SAM" id="Phobius"/>
    </source>
</evidence>
<keyword evidence="1" id="KW-0472">Membrane</keyword>
<protein>
    <submittedName>
        <fullName evidence="2">DUF983 domain-containing protein</fullName>
    </submittedName>
</protein>
<gene>
    <name evidence="2" type="ORF">HK439_07340</name>
</gene>
<dbReference type="RefSeq" id="WP_190290747.1">
    <property type="nucleotide sequence ID" value="NZ_JABFCZ010000007.1"/>
</dbReference>
<evidence type="ECO:0000313" key="3">
    <source>
        <dbReference type="Proteomes" id="UP000598467"/>
    </source>
</evidence>
<dbReference type="Pfam" id="PF06170">
    <property type="entry name" value="DUF983"/>
    <property type="match status" value="1"/>
</dbReference>
<name>A0A926S953_9HYPH</name>
<feature type="transmembrane region" description="Helical" evidence="1">
    <location>
        <begin position="83"/>
        <end position="102"/>
    </location>
</feature>
<proteinExistence type="predicted"/>
<dbReference type="Proteomes" id="UP000598467">
    <property type="component" value="Unassembled WGS sequence"/>
</dbReference>
<dbReference type="AlphaFoldDB" id="A0A926S953"/>
<evidence type="ECO:0000313" key="2">
    <source>
        <dbReference type="EMBL" id="MBD1546069.1"/>
    </source>
</evidence>
<accession>A0A926S953</accession>
<organism evidence="2 3">
    <name type="scientific">Roseibium aggregatum</name>
    <dbReference type="NCBI Taxonomy" id="187304"/>
    <lineage>
        <taxon>Bacteria</taxon>
        <taxon>Pseudomonadati</taxon>
        <taxon>Pseudomonadota</taxon>
        <taxon>Alphaproteobacteria</taxon>
        <taxon>Hyphomicrobiales</taxon>
        <taxon>Stappiaceae</taxon>
        <taxon>Roseibium</taxon>
    </lineage>
</organism>
<feature type="transmembrane region" description="Helical" evidence="1">
    <location>
        <begin position="57"/>
        <end position="77"/>
    </location>
</feature>
<keyword evidence="1" id="KW-0812">Transmembrane</keyword>
<dbReference type="EMBL" id="JABFCZ010000007">
    <property type="protein sequence ID" value="MBD1546069.1"/>
    <property type="molecule type" value="Genomic_DNA"/>
</dbReference>